<dbReference type="PANTHER" id="PTHR48075:SF5">
    <property type="entry name" value="3-HYDROXYBUTYRYL-COA DEHYDROGENASE"/>
    <property type="match status" value="1"/>
</dbReference>
<dbReference type="Pfam" id="PF00725">
    <property type="entry name" value="3HCDH"/>
    <property type="match status" value="1"/>
</dbReference>
<comment type="caution">
    <text evidence="2">The sequence shown here is derived from an EMBL/GenBank/DDBJ whole genome shotgun (WGS) entry which is preliminary data.</text>
</comment>
<dbReference type="InterPro" id="IPR008927">
    <property type="entry name" value="6-PGluconate_DH-like_C_sf"/>
</dbReference>
<gene>
    <name evidence="2" type="ORF">B1B_03477</name>
</gene>
<protein>
    <submittedName>
        <fullName evidence="2">3-hydroxybutyryl-CoA dehydrogenase</fullName>
    </submittedName>
</protein>
<dbReference type="Gene3D" id="1.10.1040.10">
    <property type="entry name" value="N-(1-d-carboxylethyl)-l-norvaline Dehydrogenase, domain 2"/>
    <property type="match status" value="1"/>
</dbReference>
<reference evidence="2" key="1">
    <citation type="submission" date="2013-08" db="EMBL/GenBank/DDBJ databases">
        <authorList>
            <person name="Mendez C."/>
            <person name="Richter M."/>
            <person name="Ferrer M."/>
            <person name="Sanchez J."/>
        </authorList>
    </citation>
    <scope>NUCLEOTIDE SEQUENCE</scope>
</reference>
<accession>T1BIX9</accession>
<feature type="domain" description="3-hydroxyacyl-CoA dehydrogenase C-terminal" evidence="1">
    <location>
        <begin position="3"/>
        <end position="99"/>
    </location>
</feature>
<evidence type="ECO:0000259" key="1">
    <source>
        <dbReference type="Pfam" id="PF00725"/>
    </source>
</evidence>
<proteinExistence type="predicted"/>
<evidence type="ECO:0000313" key="2">
    <source>
        <dbReference type="EMBL" id="EQD72946.1"/>
    </source>
</evidence>
<dbReference type="AlphaFoldDB" id="T1BIX9"/>
<dbReference type="GO" id="GO:0016616">
    <property type="term" value="F:oxidoreductase activity, acting on the CH-OH group of donors, NAD or NADP as acceptor"/>
    <property type="evidence" value="ECO:0007669"/>
    <property type="project" value="InterPro"/>
</dbReference>
<dbReference type="SUPFAM" id="SSF48179">
    <property type="entry name" value="6-phosphogluconate dehydrogenase C-terminal domain-like"/>
    <property type="match status" value="1"/>
</dbReference>
<dbReference type="GO" id="GO:0006631">
    <property type="term" value="P:fatty acid metabolic process"/>
    <property type="evidence" value="ECO:0007669"/>
    <property type="project" value="InterPro"/>
</dbReference>
<dbReference type="InterPro" id="IPR006108">
    <property type="entry name" value="3HC_DH_C"/>
</dbReference>
<feature type="non-terminal residue" evidence="2">
    <location>
        <position position="1"/>
    </location>
</feature>
<reference evidence="2" key="2">
    <citation type="journal article" date="2014" name="ISME J.">
        <title>Microbial stratification in low pH oxic and suboxic macroscopic growths along an acid mine drainage.</title>
        <authorList>
            <person name="Mendez-Garcia C."/>
            <person name="Mesa V."/>
            <person name="Sprenger R.R."/>
            <person name="Richter M."/>
            <person name="Diez M.S."/>
            <person name="Solano J."/>
            <person name="Bargiela R."/>
            <person name="Golyshina O.V."/>
            <person name="Manteca A."/>
            <person name="Ramos J.L."/>
            <person name="Gallego J.R."/>
            <person name="Llorente I."/>
            <person name="Martins Dos Santos V.A."/>
            <person name="Jensen O.N."/>
            <person name="Pelaez A.I."/>
            <person name="Sanchez J."/>
            <person name="Ferrer M."/>
        </authorList>
    </citation>
    <scope>NUCLEOTIDE SEQUENCE</scope>
</reference>
<dbReference type="InterPro" id="IPR013328">
    <property type="entry name" value="6PGD_dom2"/>
</dbReference>
<name>T1BIX9_9ZZZZ</name>
<dbReference type="EMBL" id="AUZY01002137">
    <property type="protein sequence ID" value="EQD72946.1"/>
    <property type="molecule type" value="Genomic_DNA"/>
</dbReference>
<dbReference type="PANTHER" id="PTHR48075">
    <property type="entry name" value="3-HYDROXYACYL-COA DEHYDROGENASE FAMILY PROTEIN"/>
    <property type="match status" value="1"/>
</dbReference>
<sequence length="114" mass="12370">APGFVTSRAMAVLVNEAIWMLQDGVATREDIDQAHRLGFHHPMGPLELADLVGLDTLLSVLERLYTGFRDPKYRACPLLVNLVEAGRLGRKTGQGFYTYGAPGPRARVAGSPPP</sequence>
<organism evidence="2">
    <name type="scientific">mine drainage metagenome</name>
    <dbReference type="NCBI Taxonomy" id="410659"/>
    <lineage>
        <taxon>unclassified sequences</taxon>
        <taxon>metagenomes</taxon>
        <taxon>ecological metagenomes</taxon>
    </lineage>
</organism>